<keyword evidence="1" id="KW-1133">Transmembrane helix</keyword>
<keyword evidence="1" id="KW-0812">Transmembrane</keyword>
<gene>
    <name evidence="2" type="ORF">AVDCRST_MAG73-4148</name>
</gene>
<feature type="transmembrane region" description="Helical" evidence="1">
    <location>
        <begin position="15"/>
        <end position="35"/>
    </location>
</feature>
<sequence>MTDPVVAKKSRTLPFAARFQTFLIGFMAIGFVLVAQQQREGLYQIGLIVLVVAAFLQIAFGNIPASANFATSLKLLGLTWLIVAAVFGLGIWLAPRLVELGR</sequence>
<reference evidence="2" key="1">
    <citation type="submission" date="2020-02" db="EMBL/GenBank/DDBJ databases">
        <authorList>
            <person name="Meier V. D."/>
        </authorList>
    </citation>
    <scope>NUCLEOTIDE SEQUENCE</scope>
    <source>
        <strain evidence="2">AVDCRST_MAG73</strain>
    </source>
</reference>
<name>A0A6J4V1G7_9BACT</name>
<dbReference type="EMBL" id="CADCWE010000267">
    <property type="protein sequence ID" value="CAA9565805.1"/>
    <property type="molecule type" value="Genomic_DNA"/>
</dbReference>
<organism evidence="2">
    <name type="scientific">uncultured Thermomicrobiales bacterium</name>
    <dbReference type="NCBI Taxonomy" id="1645740"/>
    <lineage>
        <taxon>Bacteria</taxon>
        <taxon>Pseudomonadati</taxon>
        <taxon>Thermomicrobiota</taxon>
        <taxon>Thermomicrobia</taxon>
        <taxon>Thermomicrobiales</taxon>
        <taxon>environmental samples</taxon>
    </lineage>
</organism>
<accession>A0A6J4V1G7</accession>
<protein>
    <submittedName>
        <fullName evidence="2">Uncharacterized protein</fullName>
    </submittedName>
</protein>
<feature type="transmembrane region" description="Helical" evidence="1">
    <location>
        <begin position="42"/>
        <end position="63"/>
    </location>
</feature>
<evidence type="ECO:0000256" key="1">
    <source>
        <dbReference type="SAM" id="Phobius"/>
    </source>
</evidence>
<feature type="transmembrane region" description="Helical" evidence="1">
    <location>
        <begin position="75"/>
        <end position="94"/>
    </location>
</feature>
<proteinExistence type="predicted"/>
<keyword evidence="1" id="KW-0472">Membrane</keyword>
<dbReference type="AlphaFoldDB" id="A0A6J4V1G7"/>
<evidence type="ECO:0000313" key="2">
    <source>
        <dbReference type="EMBL" id="CAA9565805.1"/>
    </source>
</evidence>